<sequence>MNVDEWSEIRRCHGDGESIKGIALRLGMSRNTVRRALSLDSPPEDHRRRSGSVTDDVEAQLRELIVADPEISIADLSRRVHWQRSRTLLARKVKQIRAELEAARQSSHRVAAGVPAPATTFVGRRVELRELRRLLGEHRLVSVVGPGGIGKTRLAIQAAYEFRRAFPDGVRFVDFTAVRTPGMLAQVVCDGLALENRDAHDRLPEETLVEYLRNRRMLLVLDNCEHVIDAAARLVTRLLESTSVLRVVTTTREYLSIPGEYVFNLSPLPTRGQTGGAVELFTARAAAVLSGFEVRGDDIATIERICDRLDGLPLAIELACARLTVFSIDDLSELLDHRVSVLAVGSRTRCPRHRSLHATMDWSYELCTPQERRLWARLSVFTDGFDLSMAVQVCTDEELPTEVIIDSIAALVAKSVVRREECDRHVRFQMLESVREYGQDRLALQERNELNARLLRWCVSAVRATTSGWHSADQVRHVMAIDRNRGNIRAALEAVISDPHDHSAVQDVAEALGSAMFLWACGISVREHRMWLTRIIDLPAVRAATKGHLLAVLALVQVLQGDRESARYSLHRARSIATAESDDALTTVLTHLDGLRALFAGDFDTARASMAQAASGYTRHGSPADRIAMLRIHQGMLFSATAEIDEARTLFRTVHEDTAAVGEQWFHSYATYGLGLVALREGDFAQARAFALSGIRIQQQFGDAVGTTLLTELLGWSLAELGSAAHAAVLLGAASSMWGAIGQQLYGSEGWIALRERAIHTARTHCERRTFDRNWEKGQSMSMSDLLDFVSAESSSESSARPDQPRSEHRLRTVHAQDELLSPREREVAEWLAQGMTNKQIAEKLVLSTRTVEGHVEHVLRKLGLERRGELTAHGIERL</sequence>
<dbReference type="SMART" id="SM00421">
    <property type="entry name" value="HTH_LUXR"/>
    <property type="match status" value="1"/>
</dbReference>
<dbReference type="SUPFAM" id="SSF46894">
    <property type="entry name" value="C-terminal effector domain of the bipartite response regulators"/>
    <property type="match status" value="1"/>
</dbReference>
<feature type="domain" description="HTH luxR-type" evidence="1">
    <location>
        <begin position="814"/>
        <end position="879"/>
    </location>
</feature>
<keyword evidence="3" id="KW-1185">Reference proteome</keyword>
<dbReference type="InterPro" id="IPR036388">
    <property type="entry name" value="WH-like_DNA-bd_sf"/>
</dbReference>
<keyword evidence="2" id="KW-0547">Nucleotide-binding</keyword>
<dbReference type="InterPro" id="IPR011990">
    <property type="entry name" value="TPR-like_helical_dom_sf"/>
</dbReference>
<dbReference type="PRINTS" id="PR00038">
    <property type="entry name" value="HTHLUXR"/>
</dbReference>
<dbReference type="Gene3D" id="1.10.10.10">
    <property type="entry name" value="Winged helix-like DNA-binding domain superfamily/Winged helix DNA-binding domain"/>
    <property type="match status" value="1"/>
</dbReference>
<name>A0ABW6S8Q1_9NOCA</name>
<keyword evidence="2" id="KW-0067">ATP-binding</keyword>
<dbReference type="InterPro" id="IPR058852">
    <property type="entry name" value="HTH_77"/>
</dbReference>
<organism evidence="2 3">
    <name type="scientific">Nocardia jiangxiensis</name>
    <dbReference type="NCBI Taxonomy" id="282685"/>
    <lineage>
        <taxon>Bacteria</taxon>
        <taxon>Bacillati</taxon>
        <taxon>Actinomycetota</taxon>
        <taxon>Actinomycetes</taxon>
        <taxon>Mycobacteriales</taxon>
        <taxon>Nocardiaceae</taxon>
        <taxon>Nocardia</taxon>
    </lineage>
</organism>
<dbReference type="InterPro" id="IPR016032">
    <property type="entry name" value="Sig_transdc_resp-reg_C-effctor"/>
</dbReference>
<comment type="caution">
    <text evidence="2">The sequence shown here is derived from an EMBL/GenBank/DDBJ whole genome shotgun (WGS) entry which is preliminary data.</text>
</comment>
<dbReference type="PANTHER" id="PTHR47691:SF3">
    <property type="entry name" value="HTH-TYPE TRANSCRIPTIONAL REGULATOR RV0890C-RELATED"/>
    <property type="match status" value="1"/>
</dbReference>
<dbReference type="Pfam" id="PF25872">
    <property type="entry name" value="HTH_77"/>
    <property type="match status" value="1"/>
</dbReference>
<evidence type="ECO:0000313" key="2">
    <source>
        <dbReference type="EMBL" id="MFF3572619.1"/>
    </source>
</evidence>
<dbReference type="EMBL" id="JBIAQY010000014">
    <property type="protein sequence ID" value="MFF3572619.1"/>
    <property type="molecule type" value="Genomic_DNA"/>
</dbReference>
<dbReference type="GO" id="GO:0005524">
    <property type="term" value="F:ATP binding"/>
    <property type="evidence" value="ECO:0007669"/>
    <property type="project" value="UniProtKB-KW"/>
</dbReference>
<dbReference type="SUPFAM" id="SSF52540">
    <property type="entry name" value="P-loop containing nucleoside triphosphate hydrolases"/>
    <property type="match status" value="1"/>
</dbReference>
<proteinExistence type="predicted"/>
<reference evidence="2 3" key="1">
    <citation type="submission" date="2024-10" db="EMBL/GenBank/DDBJ databases">
        <title>The Natural Products Discovery Center: Release of the First 8490 Sequenced Strains for Exploring Actinobacteria Biosynthetic Diversity.</title>
        <authorList>
            <person name="Kalkreuter E."/>
            <person name="Kautsar S.A."/>
            <person name="Yang D."/>
            <person name="Bader C.D."/>
            <person name="Teijaro C.N."/>
            <person name="Fluegel L."/>
            <person name="Davis C.M."/>
            <person name="Simpson J.R."/>
            <person name="Lauterbach L."/>
            <person name="Steele A.D."/>
            <person name="Gui C."/>
            <person name="Meng S."/>
            <person name="Li G."/>
            <person name="Viehrig K."/>
            <person name="Ye F."/>
            <person name="Su P."/>
            <person name="Kiefer A.F."/>
            <person name="Nichols A."/>
            <person name="Cepeda A.J."/>
            <person name="Yan W."/>
            <person name="Fan B."/>
            <person name="Jiang Y."/>
            <person name="Adhikari A."/>
            <person name="Zheng C.-J."/>
            <person name="Schuster L."/>
            <person name="Cowan T.M."/>
            <person name="Smanski M.J."/>
            <person name="Chevrette M.G."/>
            <person name="De Carvalho L.P.S."/>
            <person name="Shen B."/>
        </authorList>
    </citation>
    <scope>NUCLEOTIDE SEQUENCE [LARGE SCALE GENOMIC DNA]</scope>
    <source>
        <strain evidence="2 3">NPDC002593</strain>
    </source>
</reference>
<evidence type="ECO:0000313" key="3">
    <source>
        <dbReference type="Proteomes" id="UP001601992"/>
    </source>
</evidence>
<accession>A0ABW6S8Q1</accession>
<dbReference type="InterPro" id="IPR027417">
    <property type="entry name" value="P-loop_NTPase"/>
</dbReference>
<dbReference type="RefSeq" id="WP_040831466.1">
    <property type="nucleotide sequence ID" value="NZ_JBIAQY010000014.1"/>
</dbReference>
<dbReference type="PRINTS" id="PR00364">
    <property type="entry name" value="DISEASERSIST"/>
</dbReference>
<dbReference type="Gene3D" id="1.25.40.10">
    <property type="entry name" value="Tetratricopeptide repeat domain"/>
    <property type="match status" value="1"/>
</dbReference>
<dbReference type="PROSITE" id="PS00622">
    <property type="entry name" value="HTH_LUXR_1"/>
    <property type="match status" value="1"/>
</dbReference>
<dbReference type="Proteomes" id="UP001601992">
    <property type="component" value="Unassembled WGS sequence"/>
</dbReference>
<dbReference type="Gene3D" id="3.40.50.300">
    <property type="entry name" value="P-loop containing nucleotide triphosphate hydrolases"/>
    <property type="match status" value="1"/>
</dbReference>
<dbReference type="CDD" id="cd06170">
    <property type="entry name" value="LuxR_C_like"/>
    <property type="match status" value="1"/>
</dbReference>
<gene>
    <name evidence="2" type="ORF">ACFYXQ_33115</name>
</gene>
<dbReference type="InterPro" id="IPR002182">
    <property type="entry name" value="NB-ARC"/>
</dbReference>
<protein>
    <submittedName>
        <fullName evidence="2">ATP-binding protein</fullName>
    </submittedName>
</protein>
<dbReference type="Pfam" id="PF00196">
    <property type="entry name" value="GerE"/>
    <property type="match status" value="1"/>
</dbReference>
<dbReference type="PROSITE" id="PS50043">
    <property type="entry name" value="HTH_LUXR_2"/>
    <property type="match status" value="1"/>
</dbReference>
<evidence type="ECO:0000259" key="1">
    <source>
        <dbReference type="PROSITE" id="PS50043"/>
    </source>
</evidence>
<dbReference type="Pfam" id="PF00931">
    <property type="entry name" value="NB-ARC"/>
    <property type="match status" value="1"/>
</dbReference>
<dbReference type="InterPro" id="IPR000792">
    <property type="entry name" value="Tscrpt_reg_LuxR_C"/>
</dbReference>
<dbReference type="PANTHER" id="PTHR47691">
    <property type="entry name" value="REGULATOR-RELATED"/>
    <property type="match status" value="1"/>
</dbReference>
<dbReference type="SUPFAM" id="SSF48452">
    <property type="entry name" value="TPR-like"/>
    <property type="match status" value="1"/>
</dbReference>